<organism evidence="3 4">
    <name type="scientific">Phormidesmis priestleyi Ana</name>
    <dbReference type="NCBI Taxonomy" id="1666911"/>
    <lineage>
        <taxon>Bacteria</taxon>
        <taxon>Bacillati</taxon>
        <taxon>Cyanobacteriota</taxon>
        <taxon>Cyanophyceae</taxon>
        <taxon>Leptolyngbyales</taxon>
        <taxon>Leptolyngbyaceae</taxon>
        <taxon>Phormidesmis</taxon>
    </lineage>
</organism>
<feature type="transmembrane region" description="Helical" evidence="1">
    <location>
        <begin position="271"/>
        <end position="304"/>
    </location>
</feature>
<dbReference type="InterPro" id="IPR050834">
    <property type="entry name" value="Glycosyltransf_2"/>
</dbReference>
<dbReference type="SUPFAM" id="SSF53448">
    <property type="entry name" value="Nucleotide-diphospho-sugar transferases"/>
    <property type="match status" value="1"/>
</dbReference>
<dbReference type="CDD" id="cd06423">
    <property type="entry name" value="CESA_like"/>
    <property type="match status" value="1"/>
</dbReference>
<dbReference type="InterPro" id="IPR029044">
    <property type="entry name" value="Nucleotide-diphossugar_trans"/>
</dbReference>
<dbReference type="GO" id="GO:0016740">
    <property type="term" value="F:transferase activity"/>
    <property type="evidence" value="ECO:0007669"/>
    <property type="project" value="UniProtKB-KW"/>
</dbReference>
<proteinExistence type="predicted"/>
<dbReference type="PATRIC" id="fig|1666911.3.peg.1775"/>
<dbReference type="Gene3D" id="3.90.550.10">
    <property type="entry name" value="Spore Coat Polysaccharide Biosynthesis Protein SpsA, Chain A"/>
    <property type="match status" value="1"/>
</dbReference>
<dbReference type="EMBL" id="LJZR01000002">
    <property type="protein sequence ID" value="KPQ37359.1"/>
    <property type="molecule type" value="Genomic_DNA"/>
</dbReference>
<feature type="transmembrane region" description="Helical" evidence="1">
    <location>
        <begin position="324"/>
        <end position="342"/>
    </location>
</feature>
<dbReference type="Pfam" id="PF00535">
    <property type="entry name" value="Glycos_transf_2"/>
    <property type="match status" value="1"/>
</dbReference>
<sequence length="349" mass="39478">MSPEPTPDSGEPAISLVIPVYNGGEAFRRCLDSLRRWIHPQDLAAGRVEIIVVADGDSDGSWRLAEEFGAQVIRLDHAGGPARARNIGANAAKGNILFFVDADVEILPDTLSQVVASFYEAPELAALIGSYDDAPGAPNFLSQYKNLFHHYTHQTACLDASTFWGACGAIRRSVFERVGGFDESYRKPCIEDIELGYRLKQAGHTIHLRKDIQVKHLKKWTPFSLLRADVFYRALPWMALLLQVRQAHPAQYERFTSDLNLKWNSRISVMLVYVLLLCIAISPWFGVAGILAMAFGLALLLINLPVYRFFRRKRGWLFALRTVPWHWLYFFYSGMAYAVTLVRHQLRHA</sequence>
<dbReference type="PANTHER" id="PTHR43685:SF3">
    <property type="entry name" value="SLR2126 PROTEIN"/>
    <property type="match status" value="1"/>
</dbReference>
<keyword evidence="3" id="KW-0808">Transferase</keyword>
<reference evidence="3 4" key="1">
    <citation type="submission" date="2015-09" db="EMBL/GenBank/DDBJ databases">
        <title>Identification and resolution of microdiversity through metagenomic sequencing of parallel consortia.</title>
        <authorList>
            <person name="Nelson W.C."/>
            <person name="Romine M.F."/>
            <person name="Lindemann S.R."/>
        </authorList>
    </citation>
    <scope>NUCLEOTIDE SEQUENCE [LARGE SCALE GENOMIC DNA]</scope>
    <source>
        <strain evidence="3">Ana</strain>
    </source>
</reference>
<evidence type="ECO:0000256" key="1">
    <source>
        <dbReference type="SAM" id="Phobius"/>
    </source>
</evidence>
<evidence type="ECO:0000313" key="4">
    <source>
        <dbReference type="Proteomes" id="UP000050465"/>
    </source>
</evidence>
<dbReference type="AlphaFoldDB" id="A0A0P7ZUQ1"/>
<dbReference type="STRING" id="1666911.HLUCCA11_02665"/>
<dbReference type="InterPro" id="IPR001173">
    <property type="entry name" value="Glyco_trans_2-like"/>
</dbReference>
<evidence type="ECO:0000313" key="3">
    <source>
        <dbReference type="EMBL" id="KPQ37359.1"/>
    </source>
</evidence>
<dbReference type="PANTHER" id="PTHR43685">
    <property type="entry name" value="GLYCOSYLTRANSFERASE"/>
    <property type="match status" value="1"/>
</dbReference>
<gene>
    <name evidence="3" type="ORF">HLUCCA11_02665</name>
</gene>
<accession>A0A0P7ZUQ1</accession>
<keyword evidence="1" id="KW-0812">Transmembrane</keyword>
<evidence type="ECO:0000259" key="2">
    <source>
        <dbReference type="Pfam" id="PF00535"/>
    </source>
</evidence>
<dbReference type="Proteomes" id="UP000050465">
    <property type="component" value="Unassembled WGS sequence"/>
</dbReference>
<feature type="domain" description="Glycosyltransferase 2-like" evidence="2">
    <location>
        <begin position="15"/>
        <end position="178"/>
    </location>
</feature>
<name>A0A0P7ZUQ1_9CYAN</name>
<comment type="caution">
    <text evidence="3">The sequence shown here is derived from an EMBL/GenBank/DDBJ whole genome shotgun (WGS) entry which is preliminary data.</text>
</comment>
<keyword evidence="1" id="KW-0472">Membrane</keyword>
<keyword evidence="1" id="KW-1133">Transmembrane helix</keyword>
<protein>
    <submittedName>
        <fullName evidence="3">Glycosyltransferase</fullName>
    </submittedName>
</protein>